<dbReference type="EMBL" id="CAADFT010000087">
    <property type="protein sequence ID" value="VFK47557.1"/>
    <property type="molecule type" value="Genomic_DNA"/>
</dbReference>
<organism evidence="1">
    <name type="scientific">Candidatus Kentrum sp. TC</name>
    <dbReference type="NCBI Taxonomy" id="2126339"/>
    <lineage>
        <taxon>Bacteria</taxon>
        <taxon>Pseudomonadati</taxon>
        <taxon>Pseudomonadota</taxon>
        <taxon>Gammaproteobacteria</taxon>
        <taxon>Candidatus Kentrum</taxon>
    </lineage>
</organism>
<sequence>MIIFRSNDALRTLRSKSFMRGKAARPRREFTTYLPATNDHDGFVALEDEKAPLIHNSLTRVVLCYGFRETDREEVSKCIPTFG</sequence>
<proteinExistence type="predicted"/>
<dbReference type="AlphaFoldDB" id="A0A450Z1A7"/>
<evidence type="ECO:0000313" key="1">
    <source>
        <dbReference type="EMBL" id="VFK47557.1"/>
    </source>
</evidence>
<accession>A0A450Z1A7</accession>
<name>A0A450Z1A7_9GAMM</name>
<reference evidence="1" key="1">
    <citation type="submission" date="2019-02" db="EMBL/GenBank/DDBJ databases">
        <authorList>
            <person name="Gruber-Vodicka R. H."/>
            <person name="Seah K. B. B."/>
        </authorList>
    </citation>
    <scope>NUCLEOTIDE SEQUENCE</scope>
    <source>
        <strain evidence="1">BECK_BZ125</strain>
    </source>
</reference>
<protein>
    <submittedName>
        <fullName evidence="1">Uncharacterized protein</fullName>
    </submittedName>
</protein>
<gene>
    <name evidence="1" type="ORF">BECKTC1821E_GA0114239_10878</name>
</gene>